<dbReference type="InterPro" id="IPR039294">
    <property type="entry name" value="EIF1AD"/>
</dbReference>
<dbReference type="PANTHER" id="PTHR21641">
    <property type="entry name" value="TRANSLATION INITIATION FACTOR-RELATED"/>
    <property type="match status" value="1"/>
</dbReference>
<dbReference type="SUPFAM" id="SSF50249">
    <property type="entry name" value="Nucleic acid-binding proteins"/>
    <property type="match status" value="1"/>
</dbReference>
<comment type="subunit">
    <text evidence="3">Component of the Mediator complex.</text>
</comment>
<name>A0A8H7LLB8_9AGAM</name>
<dbReference type="EMBL" id="JACYCC010000036">
    <property type="protein sequence ID" value="KAF8681104.1"/>
    <property type="molecule type" value="Genomic_DNA"/>
</dbReference>
<dbReference type="PANTHER" id="PTHR21641:SF0">
    <property type="entry name" value="RNA-BINDING PROTEIN EIF1AD-RELATED"/>
    <property type="match status" value="1"/>
</dbReference>
<dbReference type="GO" id="GO:0003743">
    <property type="term" value="F:translation initiation factor activity"/>
    <property type="evidence" value="ECO:0007669"/>
    <property type="project" value="InterPro"/>
</dbReference>
<dbReference type="Gene3D" id="2.40.320.10">
    <property type="entry name" value="Hypothetical Protein Pfu-838710-001"/>
    <property type="match status" value="1"/>
</dbReference>
<dbReference type="InterPro" id="IPR001253">
    <property type="entry name" value="TIF_eIF-1A"/>
</dbReference>
<keyword evidence="3" id="KW-0805">Transcription regulation</keyword>
<dbReference type="GO" id="GO:0016592">
    <property type="term" value="C:mediator complex"/>
    <property type="evidence" value="ECO:0007669"/>
    <property type="project" value="InterPro"/>
</dbReference>
<protein>
    <recommendedName>
        <fullName evidence="3">Mediator of RNA polymerase II transcription subunit 18</fullName>
    </recommendedName>
    <alternativeName>
        <fullName evidence="3">Mediator complex subunit 18</fullName>
    </alternativeName>
</protein>
<dbReference type="GO" id="GO:0003712">
    <property type="term" value="F:transcription coregulator activity"/>
    <property type="evidence" value="ECO:0007669"/>
    <property type="project" value="InterPro"/>
</dbReference>
<dbReference type="GO" id="GO:0006357">
    <property type="term" value="P:regulation of transcription by RNA polymerase II"/>
    <property type="evidence" value="ECO:0007669"/>
    <property type="project" value="InterPro"/>
</dbReference>
<dbReference type="Proteomes" id="UP000650582">
    <property type="component" value="Unassembled WGS sequence"/>
</dbReference>
<comment type="function">
    <text evidence="3">Component of the Mediator complex, a coactivator involved in the regulated transcription of nearly all RNA polymerase II-dependent genes. Mediator functions as a bridge to convey information from gene-specific regulatory proteins to the basal RNA polymerase II transcription machinery. Mediator is recruited to promoters by direct interactions with regulatory proteins and serves as a scaffold for the assembly of a functional preinitiation complex with RNA polymerase II and the general transcription factors.</text>
</comment>
<comment type="similarity">
    <text evidence="1">Belongs to the EIF1AD family.</text>
</comment>
<dbReference type="AlphaFoldDB" id="A0A8H7LLB8"/>
<keyword evidence="2" id="KW-0694">RNA-binding</keyword>
<accession>A0A8H7LLB8</accession>
<feature type="domain" description="S1-like" evidence="5">
    <location>
        <begin position="279"/>
        <end position="340"/>
    </location>
</feature>
<comment type="caution">
    <text evidence="6">The sequence shown here is derived from an EMBL/GenBank/DDBJ whole genome shotgun (WGS) entry which is preliminary data.</text>
</comment>
<evidence type="ECO:0000256" key="3">
    <source>
        <dbReference type="RuleBase" id="RU364150"/>
    </source>
</evidence>
<evidence type="ECO:0000256" key="1">
    <source>
        <dbReference type="ARBA" id="ARBA00007340"/>
    </source>
</evidence>
<dbReference type="Pfam" id="PF09637">
    <property type="entry name" value="Med18"/>
    <property type="match status" value="1"/>
</dbReference>
<keyword evidence="3" id="KW-0539">Nucleus</keyword>
<dbReference type="Pfam" id="PF01176">
    <property type="entry name" value="eIF-1a"/>
    <property type="match status" value="1"/>
</dbReference>
<feature type="region of interest" description="Disordered" evidence="4">
    <location>
        <begin position="355"/>
        <end position="399"/>
    </location>
</feature>
<keyword evidence="3" id="KW-0010">Activator</keyword>
<evidence type="ECO:0000313" key="6">
    <source>
        <dbReference type="EMBL" id="KAF8681104.1"/>
    </source>
</evidence>
<dbReference type="Gene3D" id="2.40.50.140">
    <property type="entry name" value="Nucleic acid-binding proteins"/>
    <property type="match status" value="1"/>
</dbReference>
<keyword evidence="3" id="KW-0804">Transcription</keyword>
<evidence type="ECO:0000313" key="7">
    <source>
        <dbReference type="Proteomes" id="UP000650582"/>
    </source>
</evidence>
<evidence type="ECO:0000259" key="5">
    <source>
        <dbReference type="Pfam" id="PF01176"/>
    </source>
</evidence>
<dbReference type="SMART" id="SM00652">
    <property type="entry name" value="eIF1a"/>
    <property type="match status" value="1"/>
</dbReference>
<comment type="similarity">
    <text evidence="3">Belongs to the Mediator complex subunit 18 family.</text>
</comment>
<organism evidence="6 7">
    <name type="scientific">Rhizoctonia solani</name>
    <dbReference type="NCBI Taxonomy" id="456999"/>
    <lineage>
        <taxon>Eukaryota</taxon>
        <taxon>Fungi</taxon>
        <taxon>Dikarya</taxon>
        <taxon>Basidiomycota</taxon>
        <taxon>Agaricomycotina</taxon>
        <taxon>Agaricomycetes</taxon>
        <taxon>Cantharellales</taxon>
        <taxon>Ceratobasidiaceae</taxon>
        <taxon>Rhizoctonia</taxon>
    </lineage>
</organism>
<dbReference type="InterPro" id="IPR019095">
    <property type="entry name" value="Mediator_Med18"/>
</dbReference>
<evidence type="ECO:0000256" key="2">
    <source>
        <dbReference type="ARBA" id="ARBA00022884"/>
    </source>
</evidence>
<reference evidence="6" key="1">
    <citation type="submission" date="2020-09" db="EMBL/GenBank/DDBJ databases">
        <title>Comparative genome analyses of four rice-infecting Rhizoctonia solani isolates reveal extensive enrichment of homogalacturonan modification genes.</title>
        <authorList>
            <person name="Lee D.-Y."/>
            <person name="Jeon J."/>
            <person name="Kim K.-T."/>
            <person name="Cheong K."/>
            <person name="Song H."/>
            <person name="Choi G."/>
            <person name="Ko J."/>
            <person name="Opiyo S.O."/>
            <person name="Zuo S."/>
            <person name="Madhav S."/>
            <person name="Lee Y.-H."/>
            <person name="Wang G.-L."/>
        </authorList>
    </citation>
    <scope>NUCLEOTIDE SEQUENCE</scope>
    <source>
        <strain evidence="6">AG1-IA YN-7</strain>
    </source>
</reference>
<proteinExistence type="inferred from homology"/>
<dbReference type="InterPro" id="IPR006196">
    <property type="entry name" value="RNA-binding_domain_S1_IF1"/>
</dbReference>
<sequence>MATATSLTQNQTPLSYEVSLWGEITGDEEAINPIINRFTLSTETTQKLDIRDIIFEPNEEPAIGEPLYLRCRRDNTKSTNPWMLFTYGRPQPERISPDAIVRPVATMNVNAGNVMAFASALGYRIKTDFIKEGHLFTKGNMTIQMFRQPKPASKESEVIDLDPEPENEQSWNVEIRQYPVVSVKDTSITEAIDNVLSLNITKSHSTTHPRAMSEFAGSGLGFHFDHSQIKTVEASRTAECTRREYLRSDIQLVQIAMSRRGQSRIAEQELPEIKDGISVCRVGVARGGSQFEVWDGENTWLAELPKRFRNIVWVRRGSYVLVDTTHGSTGSNVKGEITFVLQKDHIADLKKRGEWPIKIEESQNSEEQTIDDELEASHSDEGDETDESDPDLFKNPNRR</sequence>
<feature type="compositionally biased region" description="Acidic residues" evidence="4">
    <location>
        <begin position="381"/>
        <end position="390"/>
    </location>
</feature>
<dbReference type="GO" id="GO:0003723">
    <property type="term" value="F:RNA binding"/>
    <property type="evidence" value="ECO:0007669"/>
    <property type="project" value="UniProtKB-KW"/>
</dbReference>
<evidence type="ECO:0000256" key="4">
    <source>
        <dbReference type="SAM" id="MobiDB-lite"/>
    </source>
</evidence>
<dbReference type="InterPro" id="IPR012340">
    <property type="entry name" value="NA-bd_OB-fold"/>
</dbReference>
<gene>
    <name evidence="3" type="primary">MED18</name>
    <name evidence="6" type="ORF">RHS04_03492</name>
</gene>
<comment type="subcellular location">
    <subcellularLocation>
        <location evidence="3">Nucleus</location>
    </subcellularLocation>
</comment>